<proteinExistence type="predicted"/>
<organism evidence="1">
    <name type="scientific">marine metagenome</name>
    <dbReference type="NCBI Taxonomy" id="408172"/>
    <lineage>
        <taxon>unclassified sequences</taxon>
        <taxon>metagenomes</taxon>
        <taxon>ecological metagenomes</taxon>
    </lineage>
</organism>
<feature type="non-terminal residue" evidence="1">
    <location>
        <position position="1"/>
    </location>
</feature>
<protein>
    <submittedName>
        <fullName evidence="1">Uncharacterized protein</fullName>
    </submittedName>
</protein>
<sequence length="462" mass="50035">GGPRVVMQNPGVFGPVQVGMYGGGSEGEEVDQSTLGIGGMIDLGEGFGIKGAYDKSRVAVDSPYYKGVPRDDDAWNIGLEKKWTFADGGRTGFKKGTKFDPKRRTILKGIGALATLPIIGKYFKWAKPLAKSSKVLTSVPIKTGVDGMPAWFKPLVNQVIKEGDDVTKTYGTLERQIVHKTNLPDSKTEVLVTQNLDSGDVVVDIGAGKHGFGAGHLGQPVRLEYKAGEVIEPTIKKGKEIKGQKTKEEFWVEEAEFTGGHPENVKFEESTFNKFGEHGSDFSEVEKFATGTVKKTKKNIKSIPISKGILPDMASGGRVPFSKGKLAKYATPEGLAALIEKLFPGTTKLGKTSRPMAPKTELKQAIAGFQEREAAAKLKIWEDETKVREAVDDIFSSGDYKMDAEMAAEALVENNPAAFGGKLIDDIDDATRSEVYGAVLRVVQSDLAKMLQMKKLSKPTKT</sequence>
<dbReference type="EMBL" id="UINC01062589">
    <property type="protein sequence ID" value="SVB89361.1"/>
    <property type="molecule type" value="Genomic_DNA"/>
</dbReference>
<reference evidence="1" key="1">
    <citation type="submission" date="2018-05" db="EMBL/GenBank/DDBJ databases">
        <authorList>
            <person name="Lanie J.A."/>
            <person name="Ng W.-L."/>
            <person name="Kazmierczak K.M."/>
            <person name="Andrzejewski T.M."/>
            <person name="Davidsen T.M."/>
            <person name="Wayne K.J."/>
            <person name="Tettelin H."/>
            <person name="Glass J.I."/>
            <person name="Rusch D."/>
            <person name="Podicherti R."/>
            <person name="Tsui H.-C.T."/>
            <person name="Winkler M.E."/>
        </authorList>
    </citation>
    <scope>NUCLEOTIDE SEQUENCE</scope>
</reference>
<dbReference type="AlphaFoldDB" id="A0A382HS99"/>
<feature type="non-terminal residue" evidence="1">
    <location>
        <position position="462"/>
    </location>
</feature>
<accession>A0A382HS99</accession>
<gene>
    <name evidence="1" type="ORF">METZ01_LOCUS242215</name>
</gene>
<evidence type="ECO:0000313" key="1">
    <source>
        <dbReference type="EMBL" id="SVB89361.1"/>
    </source>
</evidence>
<name>A0A382HS99_9ZZZZ</name>